<proteinExistence type="predicted"/>
<dbReference type="Gene3D" id="3.40.430.10">
    <property type="entry name" value="Dihydrofolate Reductase, subunit A"/>
    <property type="match status" value="1"/>
</dbReference>
<name>A0A9D2EF27_9MICO</name>
<reference evidence="2" key="2">
    <citation type="submission" date="2021-04" db="EMBL/GenBank/DDBJ databases">
        <authorList>
            <person name="Gilroy R."/>
        </authorList>
    </citation>
    <scope>NUCLEOTIDE SEQUENCE</scope>
    <source>
        <strain evidence="2">ChiGjej4B4-7305</strain>
    </source>
</reference>
<dbReference type="GO" id="GO:0008703">
    <property type="term" value="F:5-amino-6-(5-phosphoribosylamino)uracil reductase activity"/>
    <property type="evidence" value="ECO:0007669"/>
    <property type="project" value="InterPro"/>
</dbReference>
<reference evidence="2" key="1">
    <citation type="journal article" date="2021" name="PeerJ">
        <title>Extensive microbial diversity within the chicken gut microbiome revealed by metagenomics and culture.</title>
        <authorList>
            <person name="Gilroy R."/>
            <person name="Ravi A."/>
            <person name="Getino M."/>
            <person name="Pursley I."/>
            <person name="Horton D.L."/>
            <person name="Alikhan N.F."/>
            <person name="Baker D."/>
            <person name="Gharbi K."/>
            <person name="Hall N."/>
            <person name="Watson M."/>
            <person name="Adriaenssens E.M."/>
            <person name="Foster-Nyarko E."/>
            <person name="Jarju S."/>
            <person name="Secka A."/>
            <person name="Antonio M."/>
            <person name="Oren A."/>
            <person name="Chaudhuri R.R."/>
            <person name="La Ragione R."/>
            <person name="Hildebrand F."/>
            <person name="Pallen M.J."/>
        </authorList>
    </citation>
    <scope>NUCLEOTIDE SEQUENCE</scope>
    <source>
        <strain evidence="2">ChiGjej4B4-7305</strain>
    </source>
</reference>
<evidence type="ECO:0000313" key="2">
    <source>
        <dbReference type="EMBL" id="HIZ36150.1"/>
    </source>
</evidence>
<dbReference type="InterPro" id="IPR024072">
    <property type="entry name" value="DHFR-like_dom_sf"/>
</dbReference>
<accession>A0A9D2EF27</accession>
<organism evidence="2 3">
    <name type="scientific">Candidatus Ruania gallistercoris</name>
    <dbReference type="NCBI Taxonomy" id="2838746"/>
    <lineage>
        <taxon>Bacteria</taxon>
        <taxon>Bacillati</taxon>
        <taxon>Actinomycetota</taxon>
        <taxon>Actinomycetes</taxon>
        <taxon>Micrococcales</taxon>
        <taxon>Ruaniaceae</taxon>
        <taxon>Ruania</taxon>
    </lineage>
</organism>
<sequence length="189" mass="21392">MAKLTYTFLASLDGYINDAEGKFDWAVPNEEVLEYINATERDVGTFLYGRRMYEMMIGWETDPAAAEQSPGSADFAELWQSKEKIVFSRTLDAVSTRNTRIEREFDPELVRVLKNEAEQDLNISGADIAAAAWRADLVDECHVFVAPMLVGGGQKLFPEGVRRPLDLIDEHRFTNGMVHLHYRVTADQS</sequence>
<dbReference type="PANTHER" id="PTHR38011:SF11">
    <property type="entry name" value="2,5-DIAMINO-6-RIBOSYLAMINO-4(3H)-PYRIMIDINONE 5'-PHOSPHATE REDUCTASE"/>
    <property type="match status" value="1"/>
</dbReference>
<dbReference type="EMBL" id="DXBY01000170">
    <property type="protein sequence ID" value="HIZ36150.1"/>
    <property type="molecule type" value="Genomic_DNA"/>
</dbReference>
<dbReference type="Proteomes" id="UP000824037">
    <property type="component" value="Unassembled WGS sequence"/>
</dbReference>
<comment type="caution">
    <text evidence="2">The sequence shown here is derived from an EMBL/GenBank/DDBJ whole genome shotgun (WGS) entry which is preliminary data.</text>
</comment>
<gene>
    <name evidence="2" type="ORF">H9815_10255</name>
</gene>
<dbReference type="InterPro" id="IPR002734">
    <property type="entry name" value="RibDG_C"/>
</dbReference>
<evidence type="ECO:0000259" key="1">
    <source>
        <dbReference type="Pfam" id="PF01872"/>
    </source>
</evidence>
<dbReference type="AlphaFoldDB" id="A0A9D2EF27"/>
<feature type="domain" description="Bacterial bifunctional deaminase-reductase C-terminal" evidence="1">
    <location>
        <begin position="3"/>
        <end position="167"/>
    </location>
</feature>
<dbReference type="PANTHER" id="PTHR38011">
    <property type="entry name" value="DIHYDROFOLATE REDUCTASE FAMILY PROTEIN (AFU_ORTHOLOGUE AFUA_8G06820)"/>
    <property type="match status" value="1"/>
</dbReference>
<dbReference type="Pfam" id="PF01872">
    <property type="entry name" value="RibD_C"/>
    <property type="match status" value="1"/>
</dbReference>
<protein>
    <submittedName>
        <fullName evidence="2">Dihydrofolate reductase family protein</fullName>
    </submittedName>
</protein>
<dbReference type="GO" id="GO:0009231">
    <property type="term" value="P:riboflavin biosynthetic process"/>
    <property type="evidence" value="ECO:0007669"/>
    <property type="project" value="InterPro"/>
</dbReference>
<dbReference type="SUPFAM" id="SSF53597">
    <property type="entry name" value="Dihydrofolate reductase-like"/>
    <property type="match status" value="1"/>
</dbReference>
<dbReference type="InterPro" id="IPR050765">
    <property type="entry name" value="Riboflavin_Biosynth_HTPR"/>
</dbReference>
<evidence type="ECO:0000313" key="3">
    <source>
        <dbReference type="Proteomes" id="UP000824037"/>
    </source>
</evidence>